<proteinExistence type="inferred from homology"/>
<evidence type="ECO:0000259" key="7">
    <source>
        <dbReference type="Pfam" id="PF07980"/>
    </source>
</evidence>
<keyword evidence="4" id="KW-0472">Membrane</keyword>
<comment type="subcellular location">
    <subcellularLocation>
        <location evidence="1">Cell outer membrane</location>
    </subcellularLocation>
</comment>
<evidence type="ECO:0000256" key="6">
    <source>
        <dbReference type="SAM" id="SignalP"/>
    </source>
</evidence>
<keyword evidence="5" id="KW-0998">Cell outer membrane</keyword>
<name>A0ABV6L5M4_9SPHI</name>
<dbReference type="InterPro" id="IPR011990">
    <property type="entry name" value="TPR-like_helical_dom_sf"/>
</dbReference>
<feature type="domain" description="RagB/SusD" evidence="7">
    <location>
        <begin position="363"/>
        <end position="637"/>
    </location>
</feature>
<dbReference type="Proteomes" id="UP001589828">
    <property type="component" value="Unassembled WGS sequence"/>
</dbReference>
<evidence type="ECO:0000256" key="2">
    <source>
        <dbReference type="ARBA" id="ARBA00006275"/>
    </source>
</evidence>
<feature type="signal peptide" evidence="6">
    <location>
        <begin position="1"/>
        <end position="24"/>
    </location>
</feature>
<dbReference type="PROSITE" id="PS51257">
    <property type="entry name" value="PROKAR_LIPOPROTEIN"/>
    <property type="match status" value="1"/>
</dbReference>
<keyword evidence="10" id="KW-1185">Reference proteome</keyword>
<comment type="similarity">
    <text evidence="2">Belongs to the SusD family.</text>
</comment>
<evidence type="ECO:0000256" key="1">
    <source>
        <dbReference type="ARBA" id="ARBA00004442"/>
    </source>
</evidence>
<dbReference type="Pfam" id="PF07980">
    <property type="entry name" value="SusD_RagB"/>
    <property type="match status" value="1"/>
</dbReference>
<protein>
    <submittedName>
        <fullName evidence="9">RagB/SusD family nutrient uptake outer membrane protein</fullName>
    </submittedName>
</protein>
<organism evidence="9 10">
    <name type="scientific">Mucilaginibacter angelicae</name>
    <dbReference type="NCBI Taxonomy" id="869718"/>
    <lineage>
        <taxon>Bacteria</taxon>
        <taxon>Pseudomonadati</taxon>
        <taxon>Bacteroidota</taxon>
        <taxon>Sphingobacteriia</taxon>
        <taxon>Sphingobacteriales</taxon>
        <taxon>Sphingobacteriaceae</taxon>
        <taxon>Mucilaginibacter</taxon>
    </lineage>
</organism>
<evidence type="ECO:0000256" key="5">
    <source>
        <dbReference type="ARBA" id="ARBA00023237"/>
    </source>
</evidence>
<evidence type="ECO:0000256" key="3">
    <source>
        <dbReference type="ARBA" id="ARBA00022729"/>
    </source>
</evidence>
<dbReference type="InterPro" id="IPR012944">
    <property type="entry name" value="SusD_RagB_dom"/>
</dbReference>
<evidence type="ECO:0000313" key="9">
    <source>
        <dbReference type="EMBL" id="MFC0514779.1"/>
    </source>
</evidence>
<dbReference type="EMBL" id="JBHLTS010000021">
    <property type="protein sequence ID" value="MFC0514779.1"/>
    <property type="molecule type" value="Genomic_DNA"/>
</dbReference>
<dbReference type="RefSeq" id="WP_377022622.1">
    <property type="nucleotide sequence ID" value="NZ_JBHLTS010000021.1"/>
</dbReference>
<dbReference type="InterPro" id="IPR033985">
    <property type="entry name" value="SusD-like_N"/>
</dbReference>
<dbReference type="SUPFAM" id="SSF48452">
    <property type="entry name" value="TPR-like"/>
    <property type="match status" value="1"/>
</dbReference>
<keyword evidence="3 6" id="KW-0732">Signal</keyword>
<gene>
    <name evidence="9" type="ORF">ACFFGT_11240</name>
</gene>
<evidence type="ECO:0000259" key="8">
    <source>
        <dbReference type="Pfam" id="PF14322"/>
    </source>
</evidence>
<sequence length="637" mass="72030">MKSISKYICLVMLAVACVSCKKFLDVTPDNVGTIDYAFRNRNEAENYLFTCYATLQQLRYPQNDAGFTNSGEIIYPNNLSDNQGIDPTGFNLIRGTQTAQNVGLNYWDGNNGGQAIFKALRRCNTMLENIDKPTDLSLAEKKRWIAEVKFLKAYYHFYLFRMYGPVIITDVNLPINSSQQTVDQKRSPVDSVVNYMVRLLDEAKGDLPVVIQNQAQELGRITQPIALAVKAQILATAASPLFNGNPDYASVKNKDGQALFSSTYDPAKWDKAAAACLDAITVCEANGFKLSTFVPPANIPANLTDSLKKVLTLETAITAKWEQNPELIWAQTPTFPTQSFCAPRLTAAAAATPIFQGTFAPPIAEQELFYTKNGLPINEDKTWDYTNRYDSRTGDDANRFYIKNGYTTVKAHFDREPRFYADLGFDGGIWYGNGNLNPEGAYFVQGRGTAAYAGPKDNIKLNITGYWPKKLVNYLTVYDATYTIEEYHLPLIRLAGLYLLYAETLNEQGKPYTQVVPYLDRVRSRAGIPGVVEAWTNYSKNPAKFSTKEGLREIIHQETRIELAFEFQPGWDLRRWKELQAVLSKPMQGWNIYEPDAVNYYRPRALITPVFNVRNYLWPIFSDDLIINNNLVQNLNW</sequence>
<dbReference type="Gene3D" id="1.25.40.390">
    <property type="match status" value="1"/>
</dbReference>
<evidence type="ECO:0000256" key="4">
    <source>
        <dbReference type="ARBA" id="ARBA00023136"/>
    </source>
</evidence>
<accession>A0ABV6L5M4</accession>
<feature type="domain" description="SusD-like N-terminal" evidence="8">
    <location>
        <begin position="22"/>
        <end position="232"/>
    </location>
</feature>
<evidence type="ECO:0000313" key="10">
    <source>
        <dbReference type="Proteomes" id="UP001589828"/>
    </source>
</evidence>
<dbReference type="Pfam" id="PF14322">
    <property type="entry name" value="SusD-like_3"/>
    <property type="match status" value="1"/>
</dbReference>
<reference evidence="9 10" key="1">
    <citation type="submission" date="2024-09" db="EMBL/GenBank/DDBJ databases">
        <authorList>
            <person name="Sun Q."/>
            <person name="Mori K."/>
        </authorList>
    </citation>
    <scope>NUCLEOTIDE SEQUENCE [LARGE SCALE GENOMIC DNA]</scope>
    <source>
        <strain evidence="9 10">NCAIM B.02415</strain>
    </source>
</reference>
<comment type="caution">
    <text evidence="9">The sequence shown here is derived from an EMBL/GenBank/DDBJ whole genome shotgun (WGS) entry which is preliminary data.</text>
</comment>
<feature type="chain" id="PRO_5045926344" evidence="6">
    <location>
        <begin position="25"/>
        <end position="637"/>
    </location>
</feature>